<dbReference type="HOGENOM" id="CLU_2411634_0_0_7"/>
<feature type="region of interest" description="Disordered" evidence="1">
    <location>
        <begin position="51"/>
        <end position="92"/>
    </location>
</feature>
<evidence type="ECO:0000313" key="3">
    <source>
        <dbReference type="Proteomes" id="UP000002139"/>
    </source>
</evidence>
<name>A9G124_SORC5</name>
<proteinExistence type="predicted"/>
<reference evidence="2 3" key="1">
    <citation type="journal article" date="2007" name="Nat. Biotechnol.">
        <title>Complete genome sequence of the myxobacterium Sorangium cellulosum.</title>
        <authorList>
            <person name="Schneiker S."/>
            <person name="Perlova O."/>
            <person name="Kaiser O."/>
            <person name="Gerth K."/>
            <person name="Alici A."/>
            <person name="Altmeyer M.O."/>
            <person name="Bartels D."/>
            <person name="Bekel T."/>
            <person name="Beyer S."/>
            <person name="Bode E."/>
            <person name="Bode H.B."/>
            <person name="Bolten C.J."/>
            <person name="Choudhuri J.V."/>
            <person name="Doss S."/>
            <person name="Elnakady Y.A."/>
            <person name="Frank B."/>
            <person name="Gaigalat L."/>
            <person name="Goesmann A."/>
            <person name="Groeger C."/>
            <person name="Gross F."/>
            <person name="Jelsbak L."/>
            <person name="Jelsbak L."/>
            <person name="Kalinowski J."/>
            <person name="Kegler C."/>
            <person name="Knauber T."/>
            <person name="Konietzny S."/>
            <person name="Kopp M."/>
            <person name="Krause L."/>
            <person name="Krug D."/>
            <person name="Linke B."/>
            <person name="Mahmud T."/>
            <person name="Martinez-Arias R."/>
            <person name="McHardy A.C."/>
            <person name="Merai M."/>
            <person name="Meyer F."/>
            <person name="Mormann S."/>
            <person name="Munoz-Dorado J."/>
            <person name="Perez J."/>
            <person name="Pradella S."/>
            <person name="Rachid S."/>
            <person name="Raddatz G."/>
            <person name="Rosenau F."/>
            <person name="Rueckert C."/>
            <person name="Sasse F."/>
            <person name="Scharfe M."/>
            <person name="Schuster S.C."/>
            <person name="Suen G."/>
            <person name="Treuner-Lange A."/>
            <person name="Velicer G.J."/>
            <person name="Vorholter F.-J."/>
            <person name="Weissman K.J."/>
            <person name="Welch R.D."/>
            <person name="Wenzel S.C."/>
            <person name="Whitworth D.E."/>
            <person name="Wilhelm S."/>
            <person name="Wittmann C."/>
            <person name="Bloecker H."/>
            <person name="Puehler A."/>
            <person name="Mueller R."/>
        </authorList>
    </citation>
    <scope>NUCLEOTIDE SEQUENCE [LARGE SCALE GENOMIC DNA]</scope>
    <source>
        <strain evidence="3">So ce56</strain>
    </source>
</reference>
<evidence type="ECO:0000256" key="1">
    <source>
        <dbReference type="SAM" id="MobiDB-lite"/>
    </source>
</evidence>
<feature type="region of interest" description="Disordered" evidence="1">
    <location>
        <begin position="1"/>
        <end position="26"/>
    </location>
</feature>
<dbReference type="KEGG" id="scl:sce2305"/>
<organism evidence="2 3">
    <name type="scientific">Sorangium cellulosum (strain So ce56)</name>
    <name type="common">Polyangium cellulosum (strain So ce56)</name>
    <dbReference type="NCBI Taxonomy" id="448385"/>
    <lineage>
        <taxon>Bacteria</taxon>
        <taxon>Pseudomonadati</taxon>
        <taxon>Myxococcota</taxon>
        <taxon>Polyangia</taxon>
        <taxon>Polyangiales</taxon>
        <taxon>Polyangiaceae</taxon>
        <taxon>Sorangium</taxon>
    </lineage>
</organism>
<dbReference type="EMBL" id="AM746676">
    <property type="protein sequence ID" value="CAN92464.1"/>
    <property type="molecule type" value="Genomic_DNA"/>
</dbReference>
<feature type="compositionally biased region" description="Basic and acidic residues" evidence="1">
    <location>
        <begin position="73"/>
        <end position="92"/>
    </location>
</feature>
<evidence type="ECO:0000313" key="2">
    <source>
        <dbReference type="EMBL" id="CAN92464.1"/>
    </source>
</evidence>
<feature type="compositionally biased region" description="Polar residues" evidence="1">
    <location>
        <begin position="1"/>
        <end position="18"/>
    </location>
</feature>
<dbReference type="Proteomes" id="UP000002139">
    <property type="component" value="Chromosome"/>
</dbReference>
<sequence>MAHASTPATSNLKANSGLHTEATAATPARIAHPGAFPTVVGQPMIVTDAVPGASLSQAQGHSGFRYHGAGGPRRSESNDALADSRADVLFDN</sequence>
<accession>A9G124</accession>
<protein>
    <submittedName>
        <fullName evidence="2">Uncharacterized protein</fullName>
    </submittedName>
</protein>
<gene>
    <name evidence="2" type="ordered locus">sce2305</name>
</gene>
<keyword evidence="3" id="KW-1185">Reference proteome</keyword>
<dbReference type="AlphaFoldDB" id="A9G124"/>